<accession>A0A6P1TIF7</accession>
<dbReference type="Gene3D" id="3.30.930.10">
    <property type="entry name" value="Bira Bifunctional Protein, Domain 2"/>
    <property type="match status" value="1"/>
</dbReference>
<dbReference type="InterPro" id="IPR045864">
    <property type="entry name" value="aa-tRNA-synth_II/BPL/LPL"/>
</dbReference>
<proteinExistence type="predicted"/>
<evidence type="ECO:0000256" key="5">
    <source>
        <dbReference type="ARBA" id="ARBA00024227"/>
    </source>
</evidence>
<dbReference type="NCBIfam" id="TIGR00121">
    <property type="entry name" value="birA_ligase"/>
    <property type="match status" value="1"/>
</dbReference>
<evidence type="ECO:0000256" key="1">
    <source>
        <dbReference type="ARBA" id="ARBA00022598"/>
    </source>
</evidence>
<dbReference type="RefSeq" id="WP_161836708.1">
    <property type="nucleotide sequence ID" value="NZ_CP048000.1"/>
</dbReference>
<dbReference type="CDD" id="cd16442">
    <property type="entry name" value="BPL"/>
    <property type="match status" value="1"/>
</dbReference>
<dbReference type="GO" id="GO:0004077">
    <property type="term" value="F:biotin--[biotin carboxyl-carrier protein] ligase activity"/>
    <property type="evidence" value="ECO:0007669"/>
    <property type="project" value="UniProtKB-EC"/>
</dbReference>
<dbReference type="AlphaFoldDB" id="A0A6P1TIF7"/>
<evidence type="ECO:0000259" key="6">
    <source>
        <dbReference type="PROSITE" id="PS51733"/>
    </source>
</evidence>
<dbReference type="InterPro" id="IPR008988">
    <property type="entry name" value="Transcriptional_repressor_C"/>
</dbReference>
<evidence type="ECO:0000313" key="7">
    <source>
        <dbReference type="EMBL" id="QHQ59872.1"/>
    </source>
</evidence>
<dbReference type="GO" id="GO:0016740">
    <property type="term" value="F:transferase activity"/>
    <property type="evidence" value="ECO:0007669"/>
    <property type="project" value="UniProtKB-ARBA"/>
</dbReference>
<dbReference type="SUPFAM" id="SSF50037">
    <property type="entry name" value="C-terminal domain of transcriptional repressors"/>
    <property type="match status" value="1"/>
</dbReference>
<dbReference type="GO" id="GO:0009249">
    <property type="term" value="P:protein lipoylation"/>
    <property type="evidence" value="ECO:0007669"/>
    <property type="project" value="UniProtKB-ARBA"/>
</dbReference>
<dbReference type="GO" id="GO:0005737">
    <property type="term" value="C:cytoplasm"/>
    <property type="evidence" value="ECO:0007669"/>
    <property type="project" value="TreeGrafter"/>
</dbReference>
<organism evidence="7 8">
    <name type="scientific">Anaerocolumna sedimenticola</name>
    <dbReference type="NCBI Taxonomy" id="2696063"/>
    <lineage>
        <taxon>Bacteria</taxon>
        <taxon>Bacillati</taxon>
        <taxon>Bacillota</taxon>
        <taxon>Clostridia</taxon>
        <taxon>Lachnospirales</taxon>
        <taxon>Lachnospiraceae</taxon>
        <taxon>Anaerocolumna</taxon>
    </lineage>
</organism>
<evidence type="ECO:0000256" key="2">
    <source>
        <dbReference type="ARBA" id="ARBA00022741"/>
    </source>
</evidence>
<dbReference type="Pfam" id="PF02237">
    <property type="entry name" value="BPL_C"/>
    <property type="match status" value="1"/>
</dbReference>
<keyword evidence="3" id="KW-0067">ATP-binding</keyword>
<dbReference type="Proteomes" id="UP000464314">
    <property type="component" value="Chromosome"/>
</dbReference>
<keyword evidence="2" id="KW-0547">Nucleotide-binding</keyword>
<evidence type="ECO:0000256" key="3">
    <source>
        <dbReference type="ARBA" id="ARBA00022840"/>
    </source>
</evidence>
<name>A0A6P1TIF7_9FIRM</name>
<protein>
    <recommendedName>
        <fullName evidence="5">biotin--[biotin carboxyl-carrier protein] ligase</fullName>
        <ecNumber evidence="5">6.3.4.15</ecNumber>
    </recommendedName>
</protein>
<dbReference type="InterPro" id="IPR004408">
    <property type="entry name" value="Biotin_CoA_COase_ligase"/>
</dbReference>
<keyword evidence="4" id="KW-0092">Biotin</keyword>
<dbReference type="KEGG" id="anr:Ana3638_02900"/>
<dbReference type="EC" id="6.3.4.15" evidence="5"/>
<keyword evidence="1 7" id="KW-0436">Ligase</keyword>
<reference evidence="7 8" key="1">
    <citation type="submission" date="2020-01" db="EMBL/GenBank/DDBJ databases">
        <title>Genome analysis of Anaerocolumna sp. CBA3638.</title>
        <authorList>
            <person name="Kim J."/>
            <person name="Roh S.W."/>
        </authorList>
    </citation>
    <scope>NUCLEOTIDE SEQUENCE [LARGE SCALE GENOMIC DNA]</scope>
    <source>
        <strain evidence="7 8">CBA3638</strain>
    </source>
</reference>
<dbReference type="EMBL" id="CP048000">
    <property type="protein sequence ID" value="QHQ59872.1"/>
    <property type="molecule type" value="Genomic_DNA"/>
</dbReference>
<dbReference type="Pfam" id="PF03099">
    <property type="entry name" value="BPL_LplA_LipB"/>
    <property type="match status" value="1"/>
</dbReference>
<evidence type="ECO:0000256" key="4">
    <source>
        <dbReference type="ARBA" id="ARBA00023267"/>
    </source>
</evidence>
<dbReference type="Gene3D" id="2.30.30.100">
    <property type="match status" value="1"/>
</dbReference>
<evidence type="ECO:0000313" key="8">
    <source>
        <dbReference type="Proteomes" id="UP000464314"/>
    </source>
</evidence>
<dbReference type="InterPro" id="IPR003142">
    <property type="entry name" value="BPL_C"/>
</dbReference>
<dbReference type="PANTHER" id="PTHR12835:SF5">
    <property type="entry name" value="BIOTIN--PROTEIN LIGASE"/>
    <property type="match status" value="1"/>
</dbReference>
<dbReference type="GO" id="GO:0005524">
    <property type="term" value="F:ATP binding"/>
    <property type="evidence" value="ECO:0007669"/>
    <property type="project" value="UniProtKB-KW"/>
</dbReference>
<sequence length="283" mass="31870">MSTEITNEQYEWLDASFIEEQITTKCIGKKVVYFNEVDSTNVIAKQLGKTPGYHGTLVLAEQQNAGRGRLGRKWSTSKGDGIWMTLILQPQIRIEHASMLTLVTALAVNQGIRKVTGLNSFIKWPNDIVMNGKKVCGILTEMSTINEKLECIVIGIGINANRDSFPDELKNTATSLKLESKKEIDRVSLIASVMKYFEMYYEMFKKEENLKEHVKDYNEMLINRNRQVKIVGNDSEYIGLALGINETGALLVQTDETIRGERKTVIKTVMSGEVSVRGVYGYV</sequence>
<dbReference type="InterPro" id="IPR004143">
    <property type="entry name" value="BPL_LPL_catalytic"/>
</dbReference>
<keyword evidence="8" id="KW-1185">Reference proteome</keyword>
<dbReference type="PROSITE" id="PS51733">
    <property type="entry name" value="BPL_LPL_CATALYTIC"/>
    <property type="match status" value="1"/>
</dbReference>
<gene>
    <name evidence="7" type="ORF">Ana3638_02900</name>
</gene>
<dbReference type="PANTHER" id="PTHR12835">
    <property type="entry name" value="BIOTIN PROTEIN LIGASE"/>
    <property type="match status" value="1"/>
</dbReference>
<dbReference type="SUPFAM" id="SSF55681">
    <property type="entry name" value="Class II aaRS and biotin synthetases"/>
    <property type="match status" value="1"/>
</dbReference>
<feature type="domain" description="BPL/LPL catalytic" evidence="6">
    <location>
        <begin position="26"/>
        <end position="205"/>
    </location>
</feature>